<dbReference type="AlphaFoldDB" id="A0A0B6Z0J8"/>
<dbReference type="PANTHER" id="PTHR31139">
    <property type="entry name" value="ECTOPIC P GRANULES PROTEIN 5 HOMOLOG"/>
    <property type="match status" value="1"/>
</dbReference>
<evidence type="ECO:0000313" key="1">
    <source>
        <dbReference type="EMBL" id="CEK62028.1"/>
    </source>
</evidence>
<dbReference type="PANTHER" id="PTHR31139:SF4">
    <property type="entry name" value="ECTOPIC P GRANULES PROTEIN 5 HOMOLOG"/>
    <property type="match status" value="1"/>
</dbReference>
<accession>A0A0B6Z0J8</accession>
<sequence>MIHLFAFTTMLIQLLGTGLTTYNMARYRQLNKRLGRLIRQIVSFVSDHWLNFKTYYGPLAPPASIESLQ</sequence>
<gene>
    <name evidence="1" type="primary">ORF43982</name>
</gene>
<dbReference type="EMBL" id="HACG01015163">
    <property type="protein sequence ID" value="CEK62028.1"/>
    <property type="molecule type" value="Transcribed_RNA"/>
</dbReference>
<reference evidence="1" key="1">
    <citation type="submission" date="2014-12" db="EMBL/GenBank/DDBJ databases">
        <title>Insight into the proteome of Arion vulgaris.</title>
        <authorList>
            <person name="Aradska J."/>
            <person name="Bulat T."/>
            <person name="Smidak R."/>
            <person name="Sarate P."/>
            <person name="Gangsoo J."/>
            <person name="Sialana F."/>
            <person name="Bilban M."/>
            <person name="Lubec G."/>
        </authorList>
    </citation>
    <scope>NUCLEOTIDE SEQUENCE</scope>
    <source>
        <tissue evidence="1">Skin</tissue>
    </source>
</reference>
<name>A0A0B6Z0J8_9EUPU</name>
<protein>
    <submittedName>
        <fullName evidence="1">Uncharacterized protein</fullName>
    </submittedName>
</protein>
<dbReference type="GO" id="GO:0097352">
    <property type="term" value="P:autophagosome maturation"/>
    <property type="evidence" value="ECO:0007669"/>
    <property type="project" value="TreeGrafter"/>
</dbReference>
<proteinExistence type="predicted"/>
<dbReference type="InterPro" id="IPR051436">
    <property type="entry name" value="Autophagy-related_EPG5"/>
</dbReference>
<feature type="non-terminal residue" evidence="1">
    <location>
        <position position="69"/>
    </location>
</feature>
<dbReference type="GO" id="GO:0005737">
    <property type="term" value="C:cytoplasm"/>
    <property type="evidence" value="ECO:0007669"/>
    <property type="project" value="TreeGrafter"/>
</dbReference>
<organism evidence="1">
    <name type="scientific">Arion vulgaris</name>
    <dbReference type="NCBI Taxonomy" id="1028688"/>
    <lineage>
        <taxon>Eukaryota</taxon>
        <taxon>Metazoa</taxon>
        <taxon>Spiralia</taxon>
        <taxon>Lophotrochozoa</taxon>
        <taxon>Mollusca</taxon>
        <taxon>Gastropoda</taxon>
        <taxon>Heterobranchia</taxon>
        <taxon>Euthyneura</taxon>
        <taxon>Panpulmonata</taxon>
        <taxon>Eupulmonata</taxon>
        <taxon>Stylommatophora</taxon>
        <taxon>Helicina</taxon>
        <taxon>Arionoidea</taxon>
        <taxon>Arionidae</taxon>
        <taxon>Arion</taxon>
    </lineage>
</organism>